<reference evidence="3 4" key="1">
    <citation type="submission" date="2019-03" db="EMBL/GenBank/DDBJ databases">
        <title>Complete Genome Sequence of Paraburkholderia dipogonis ICMP 19430T, a Nitrogen-fixing Symbiont of the South African Invasive Legume Dipogon lignosus in New Zealand.</title>
        <authorList>
            <person name="De Meyer S.E."/>
        </authorList>
    </citation>
    <scope>NUCLEOTIDE SEQUENCE [LARGE SCALE GENOMIC DNA]</scope>
    <source>
        <strain evidence="3 4">ICMP 19430</strain>
    </source>
</reference>
<evidence type="ECO:0000313" key="3">
    <source>
        <dbReference type="EMBL" id="TFE40344.1"/>
    </source>
</evidence>
<accession>A0A4Y8MSB1</accession>
<evidence type="ECO:0000313" key="4">
    <source>
        <dbReference type="Proteomes" id="UP000297385"/>
    </source>
</evidence>
<dbReference type="AlphaFoldDB" id="A0A4Y8MSB1"/>
<proteinExistence type="predicted"/>
<dbReference type="CDD" id="cd00093">
    <property type="entry name" value="HTH_XRE"/>
    <property type="match status" value="1"/>
</dbReference>
<dbReference type="SUPFAM" id="SSF47413">
    <property type="entry name" value="lambda repressor-like DNA-binding domains"/>
    <property type="match status" value="1"/>
</dbReference>
<dbReference type="EMBL" id="SNVI01000002">
    <property type="protein sequence ID" value="TFE40344.1"/>
    <property type="molecule type" value="Genomic_DNA"/>
</dbReference>
<evidence type="ECO:0000256" key="1">
    <source>
        <dbReference type="SAM" id="MobiDB-lite"/>
    </source>
</evidence>
<dbReference type="InterPro" id="IPR039554">
    <property type="entry name" value="HigA2-like_HTH"/>
</dbReference>
<feature type="region of interest" description="Disordered" evidence="1">
    <location>
        <begin position="89"/>
        <end position="144"/>
    </location>
</feature>
<dbReference type="Proteomes" id="UP000297385">
    <property type="component" value="Unassembled WGS sequence"/>
</dbReference>
<dbReference type="Pfam" id="PF13744">
    <property type="entry name" value="HTH_37"/>
    <property type="match status" value="1"/>
</dbReference>
<dbReference type="InterPro" id="IPR010982">
    <property type="entry name" value="Lambda_DNA-bd_dom_sf"/>
</dbReference>
<name>A0A4Y8MSB1_9BURK</name>
<organism evidence="3 4">
    <name type="scientific">Paraburkholderia dipogonis</name>
    <dbReference type="NCBI Taxonomy" id="1211383"/>
    <lineage>
        <taxon>Bacteria</taxon>
        <taxon>Pseudomonadati</taxon>
        <taxon>Pseudomonadota</taxon>
        <taxon>Betaproteobacteria</taxon>
        <taxon>Burkholderiales</taxon>
        <taxon>Burkholderiaceae</taxon>
        <taxon>Paraburkholderia</taxon>
    </lineage>
</organism>
<evidence type="ECO:0000259" key="2">
    <source>
        <dbReference type="Pfam" id="PF13744"/>
    </source>
</evidence>
<protein>
    <submittedName>
        <fullName evidence="3">XRE family transcriptional regulator</fullName>
    </submittedName>
</protein>
<feature type="compositionally biased region" description="Low complexity" evidence="1">
    <location>
        <begin position="112"/>
        <end position="128"/>
    </location>
</feature>
<dbReference type="GO" id="GO:0003677">
    <property type="term" value="F:DNA binding"/>
    <property type="evidence" value="ECO:0007669"/>
    <property type="project" value="InterPro"/>
</dbReference>
<gene>
    <name evidence="3" type="ORF">E2553_26595</name>
</gene>
<comment type="caution">
    <text evidence="3">The sequence shown here is derived from an EMBL/GenBank/DDBJ whole genome shotgun (WGS) entry which is preliminary data.</text>
</comment>
<dbReference type="Gene3D" id="1.10.260.40">
    <property type="entry name" value="lambda repressor-like DNA-binding domains"/>
    <property type="match status" value="1"/>
</dbReference>
<feature type="domain" description="HigA2-like helix-turn-helix" evidence="2">
    <location>
        <begin position="14"/>
        <end position="89"/>
    </location>
</feature>
<sequence length="144" mass="15576">MSNQTFSSVWDAIEDTPEQAENMKLRSVLMMAIKDHIDRTGMSQAEAAKRFCVTQPRVSDLMRGKINLFALDALVNMAVAADMRIEMRVLDGPSKRSPSASGDKSAARKKPAAATKKTAAAKKPATKAPTRRSKLGAAVAAQMR</sequence>
<dbReference type="InterPro" id="IPR001387">
    <property type="entry name" value="Cro/C1-type_HTH"/>
</dbReference>